<dbReference type="Gene3D" id="1.20.140.40">
    <property type="entry name" value="Invertase/pectin methylesterase inhibitor family protein"/>
    <property type="match status" value="1"/>
</dbReference>
<evidence type="ECO:0008006" key="4">
    <source>
        <dbReference type="Google" id="ProtNLM"/>
    </source>
</evidence>
<dbReference type="EMBL" id="JBBPBN010000043">
    <property type="protein sequence ID" value="KAK8996963.1"/>
    <property type="molecule type" value="Genomic_DNA"/>
</dbReference>
<evidence type="ECO:0000313" key="3">
    <source>
        <dbReference type="Proteomes" id="UP001396334"/>
    </source>
</evidence>
<keyword evidence="3" id="KW-1185">Reference proteome</keyword>
<dbReference type="InterPro" id="IPR006501">
    <property type="entry name" value="Pectinesterase_inhib_dom"/>
</dbReference>
<dbReference type="SUPFAM" id="SSF101148">
    <property type="entry name" value="Plant invertase/pectin methylesterase inhibitor"/>
    <property type="match status" value="1"/>
</dbReference>
<keyword evidence="1" id="KW-0732">Signal</keyword>
<gene>
    <name evidence="2" type="ORF">V6N11_020457</name>
</gene>
<dbReference type="PANTHER" id="PTHR31890:SF9">
    <property type="entry name" value="PLANT INVERTASE_PECTIN METHYLESTERASE INHIBITOR SUPERFAMILY PROTEIN"/>
    <property type="match status" value="1"/>
</dbReference>
<evidence type="ECO:0000313" key="2">
    <source>
        <dbReference type="EMBL" id="KAK8996963.1"/>
    </source>
</evidence>
<dbReference type="Proteomes" id="UP001396334">
    <property type="component" value="Unassembled WGS sequence"/>
</dbReference>
<dbReference type="PANTHER" id="PTHR31890">
    <property type="entry name" value="PLANT INVERTASE/PECTIN METHYLESTERASE INHIBITOR SUPERFAMILY PROTEIN"/>
    <property type="match status" value="1"/>
</dbReference>
<protein>
    <recommendedName>
        <fullName evidence="4">Pectinesterase inhibitor domain-containing protein</fullName>
    </recommendedName>
</protein>
<reference evidence="2 3" key="1">
    <citation type="journal article" date="2024" name="G3 (Bethesda)">
        <title>Genome assembly of Hibiscus sabdariffa L. provides insights into metabolisms of medicinal natural products.</title>
        <authorList>
            <person name="Kim T."/>
        </authorList>
    </citation>
    <scope>NUCLEOTIDE SEQUENCE [LARGE SCALE GENOMIC DNA]</scope>
    <source>
        <strain evidence="2">TK-2024</strain>
        <tissue evidence="2">Old leaves</tissue>
    </source>
</reference>
<organism evidence="2 3">
    <name type="scientific">Hibiscus sabdariffa</name>
    <name type="common">roselle</name>
    <dbReference type="NCBI Taxonomy" id="183260"/>
    <lineage>
        <taxon>Eukaryota</taxon>
        <taxon>Viridiplantae</taxon>
        <taxon>Streptophyta</taxon>
        <taxon>Embryophyta</taxon>
        <taxon>Tracheophyta</taxon>
        <taxon>Spermatophyta</taxon>
        <taxon>Magnoliopsida</taxon>
        <taxon>eudicotyledons</taxon>
        <taxon>Gunneridae</taxon>
        <taxon>Pentapetalae</taxon>
        <taxon>rosids</taxon>
        <taxon>malvids</taxon>
        <taxon>Malvales</taxon>
        <taxon>Malvaceae</taxon>
        <taxon>Malvoideae</taxon>
        <taxon>Hibiscus</taxon>
    </lineage>
</organism>
<feature type="signal peptide" evidence="1">
    <location>
        <begin position="1"/>
        <end position="27"/>
    </location>
</feature>
<dbReference type="InterPro" id="IPR035513">
    <property type="entry name" value="Invertase/methylesterase_inhib"/>
</dbReference>
<dbReference type="NCBIfam" id="TIGR01614">
    <property type="entry name" value="PME_inhib"/>
    <property type="match status" value="1"/>
</dbReference>
<evidence type="ECO:0000256" key="1">
    <source>
        <dbReference type="SAM" id="SignalP"/>
    </source>
</evidence>
<comment type="caution">
    <text evidence="2">The sequence shown here is derived from an EMBL/GenBank/DDBJ whole genome shotgun (WGS) entry which is preliminary data.</text>
</comment>
<accession>A0ABR2Q8G4</accession>
<proteinExistence type="predicted"/>
<name>A0ABR2Q8G4_9ROSI</name>
<feature type="chain" id="PRO_5045795804" description="Pectinesterase inhibitor domain-containing protein" evidence="1">
    <location>
        <begin position="28"/>
        <end position="191"/>
    </location>
</feature>
<sequence length="191" mass="20904">MAPTNHLFLCSAIFLSIFTLFSSPASAILPKTKVPSLVTNFCNAKSIGSRRFCLKVLSTPEAATVKNSTQLGVLIMKLGAASGKSTLNVYEKMVQKPCPTEALKALNSCAQTYKYAVLSFGMVSSELVEDPLIANYDVAVLAPIIDDCEKELTEAKIQTPRLHLGNLVMQYYIAMGREITSILQREKSDEY</sequence>